<dbReference type="InterPro" id="IPR003825">
    <property type="entry name" value="Colicin-V_CvpA"/>
</dbReference>
<dbReference type="GO" id="GO:0016020">
    <property type="term" value="C:membrane"/>
    <property type="evidence" value="ECO:0007669"/>
    <property type="project" value="UniProtKB-SubCell"/>
</dbReference>
<feature type="transmembrane region" description="Helical" evidence="6">
    <location>
        <begin position="6"/>
        <end position="23"/>
    </location>
</feature>
<organism evidence="7 8">
    <name type="scientific">Bartonella koehlerae C-29</name>
    <dbReference type="NCBI Taxonomy" id="1134510"/>
    <lineage>
        <taxon>Bacteria</taxon>
        <taxon>Pseudomonadati</taxon>
        <taxon>Pseudomonadota</taxon>
        <taxon>Alphaproteobacteria</taxon>
        <taxon>Hyphomicrobiales</taxon>
        <taxon>Bartonellaceae</taxon>
        <taxon>Bartonella</taxon>
    </lineage>
</organism>
<dbReference type="Pfam" id="PF02674">
    <property type="entry name" value="Colicin_V"/>
    <property type="match status" value="1"/>
</dbReference>
<evidence type="ECO:0000256" key="3">
    <source>
        <dbReference type="ARBA" id="ARBA00022989"/>
    </source>
</evidence>
<dbReference type="eggNOG" id="COG1286">
    <property type="taxonomic scope" value="Bacteria"/>
</dbReference>
<feature type="region of interest" description="Disordered" evidence="5">
    <location>
        <begin position="174"/>
        <end position="193"/>
    </location>
</feature>
<accession>A0A067W9A9</accession>
<evidence type="ECO:0000313" key="8">
    <source>
        <dbReference type="Proteomes" id="UP000027015"/>
    </source>
</evidence>
<sequence>MSITVLDGIVVAVILFSAFLAMLRGFSREVLSLISWIIAAVVTLFLFKSVVPFFEQYISNKIVALITTLIVIFITILIITSIITMKISDFIIDSRIGILDRTIGFIFGALRGLLIMVISMLLINALVKPGQQPDWFKNAKTKPIIDSLGQKVWDILPKNLDTLLEKTEQFFKRDGANTNDQHSHENMSPKNGK</sequence>
<feature type="transmembrane region" description="Helical" evidence="6">
    <location>
        <begin position="30"/>
        <end position="50"/>
    </location>
</feature>
<keyword evidence="3 6" id="KW-1133">Transmembrane helix</keyword>
<dbReference type="EMBL" id="AHPL01000007">
    <property type="protein sequence ID" value="KEC55461.1"/>
    <property type="molecule type" value="Genomic_DNA"/>
</dbReference>
<dbReference type="AlphaFoldDB" id="A0A067W9A9"/>
<dbReference type="PANTHER" id="PTHR36926:SF1">
    <property type="entry name" value="COLICIN V PRODUCTION PROTEIN"/>
    <property type="match status" value="1"/>
</dbReference>
<evidence type="ECO:0008006" key="9">
    <source>
        <dbReference type="Google" id="ProtNLM"/>
    </source>
</evidence>
<proteinExistence type="predicted"/>
<dbReference type="STRING" id="1134510.O9A_00741"/>
<feature type="transmembrane region" description="Helical" evidence="6">
    <location>
        <begin position="62"/>
        <end position="83"/>
    </location>
</feature>
<evidence type="ECO:0000313" key="7">
    <source>
        <dbReference type="EMBL" id="KEC55461.1"/>
    </source>
</evidence>
<dbReference type="RefSeq" id="WP_034458888.1">
    <property type="nucleotide sequence ID" value="NZ_CADEAH010000003.1"/>
</dbReference>
<protein>
    <recommendedName>
        <fullName evidence="9">Colicin V production protein</fullName>
    </recommendedName>
</protein>
<feature type="compositionally biased region" description="Basic and acidic residues" evidence="5">
    <location>
        <begin position="174"/>
        <end position="187"/>
    </location>
</feature>
<keyword evidence="4 6" id="KW-0472">Membrane</keyword>
<evidence type="ECO:0000256" key="5">
    <source>
        <dbReference type="SAM" id="MobiDB-lite"/>
    </source>
</evidence>
<dbReference type="GO" id="GO:0009403">
    <property type="term" value="P:toxin biosynthetic process"/>
    <property type="evidence" value="ECO:0007669"/>
    <property type="project" value="InterPro"/>
</dbReference>
<evidence type="ECO:0000256" key="1">
    <source>
        <dbReference type="ARBA" id="ARBA00004141"/>
    </source>
</evidence>
<dbReference type="Proteomes" id="UP000027015">
    <property type="component" value="Unassembled WGS sequence"/>
</dbReference>
<dbReference type="PATRIC" id="fig|1134510.3.peg.857"/>
<dbReference type="InterPro" id="IPR052719">
    <property type="entry name" value="CvpA-like"/>
</dbReference>
<dbReference type="HOGENOM" id="CLU_092720_0_1_5"/>
<keyword evidence="2 6" id="KW-0812">Transmembrane</keyword>
<comment type="subcellular location">
    <subcellularLocation>
        <location evidence="1">Membrane</location>
        <topology evidence="1">Multi-pass membrane protein</topology>
    </subcellularLocation>
</comment>
<comment type="caution">
    <text evidence="7">The sequence shown here is derived from an EMBL/GenBank/DDBJ whole genome shotgun (WGS) entry which is preliminary data.</text>
</comment>
<evidence type="ECO:0000256" key="4">
    <source>
        <dbReference type="ARBA" id="ARBA00023136"/>
    </source>
</evidence>
<gene>
    <name evidence="7" type="ORF">O9A_00741</name>
</gene>
<dbReference type="OrthoDB" id="9806894at2"/>
<dbReference type="PANTHER" id="PTHR36926">
    <property type="entry name" value="COLICIN V PRODUCTION PROTEIN"/>
    <property type="match status" value="1"/>
</dbReference>
<name>A0A067W9A9_9HYPH</name>
<feature type="transmembrane region" description="Helical" evidence="6">
    <location>
        <begin position="103"/>
        <end position="127"/>
    </location>
</feature>
<evidence type="ECO:0000256" key="6">
    <source>
        <dbReference type="SAM" id="Phobius"/>
    </source>
</evidence>
<evidence type="ECO:0000256" key="2">
    <source>
        <dbReference type="ARBA" id="ARBA00022692"/>
    </source>
</evidence>
<reference evidence="7 8" key="1">
    <citation type="submission" date="2012-04" db="EMBL/GenBank/DDBJ databases">
        <title>The Genome Sequence of Bartonella koehlerae C-29.</title>
        <authorList>
            <consortium name="The Broad Institute Genome Sequencing Platform"/>
            <consortium name="The Broad Institute Genome Sequencing Center for Infectious Disease"/>
            <person name="Feldgarden M."/>
            <person name="Kirby J."/>
            <person name="Kosoy M."/>
            <person name="Birtles R."/>
            <person name="Probert W.S."/>
            <person name="Chiaraviglio L."/>
            <person name="Walker B."/>
            <person name="Young S.K."/>
            <person name="Zeng Q."/>
            <person name="Gargeya S."/>
            <person name="Fitzgerald M."/>
            <person name="Haas B."/>
            <person name="Abouelleil A."/>
            <person name="Alvarado L."/>
            <person name="Arachchi H.M."/>
            <person name="Berlin A.M."/>
            <person name="Chapman S.B."/>
            <person name="Goldberg J."/>
            <person name="Griggs A."/>
            <person name="Gujja S."/>
            <person name="Hansen M."/>
            <person name="Howarth C."/>
            <person name="Imamovic A."/>
            <person name="Larimer J."/>
            <person name="McCowen C."/>
            <person name="Montmayeur A."/>
            <person name="Murphy C."/>
            <person name="Neiman D."/>
            <person name="Pearson M."/>
            <person name="Priest M."/>
            <person name="Roberts A."/>
            <person name="Saif S."/>
            <person name="Shea T."/>
            <person name="Sisk P."/>
            <person name="Sykes S."/>
            <person name="Wortman J."/>
            <person name="Nusbaum C."/>
            <person name="Birren B."/>
        </authorList>
    </citation>
    <scope>NUCLEOTIDE SEQUENCE [LARGE SCALE GENOMIC DNA]</scope>
    <source>
        <strain evidence="7 8">C-29</strain>
    </source>
</reference>
<keyword evidence="8" id="KW-1185">Reference proteome</keyword>